<dbReference type="EC" id="2.7.4.1" evidence="1"/>
<accession>A0A6J6WLN4</accession>
<dbReference type="InterPro" id="IPR041108">
    <property type="entry name" value="PP_kinase_C_1"/>
</dbReference>
<dbReference type="InterPro" id="IPR036832">
    <property type="entry name" value="PPK_N_dom_sf"/>
</dbReference>
<reference evidence="13" key="1">
    <citation type="submission" date="2020-05" db="EMBL/GenBank/DDBJ databases">
        <authorList>
            <person name="Chiriac C."/>
            <person name="Salcher M."/>
            <person name="Ghai R."/>
            <person name="Kavagutti S V."/>
        </authorList>
    </citation>
    <scope>NUCLEOTIDE SEQUENCE</scope>
</reference>
<organism evidence="13">
    <name type="scientific">freshwater metagenome</name>
    <dbReference type="NCBI Taxonomy" id="449393"/>
    <lineage>
        <taxon>unclassified sequences</taxon>
        <taxon>metagenomes</taxon>
        <taxon>ecological metagenomes</taxon>
    </lineage>
</organism>
<keyword evidence="4" id="KW-0479">Metal-binding</keyword>
<evidence type="ECO:0000256" key="1">
    <source>
        <dbReference type="ARBA" id="ARBA00012960"/>
    </source>
</evidence>
<evidence type="ECO:0000259" key="10">
    <source>
        <dbReference type="Pfam" id="PF13089"/>
    </source>
</evidence>
<evidence type="ECO:0000259" key="12">
    <source>
        <dbReference type="Pfam" id="PF17941"/>
    </source>
</evidence>
<dbReference type="PIRSF" id="PIRSF015589">
    <property type="entry name" value="PP_kinase"/>
    <property type="match status" value="1"/>
</dbReference>
<evidence type="ECO:0000256" key="6">
    <source>
        <dbReference type="ARBA" id="ARBA00022777"/>
    </source>
</evidence>
<dbReference type="Gene3D" id="3.30.1840.10">
    <property type="entry name" value="Polyphosphate kinase middle domain"/>
    <property type="match status" value="1"/>
</dbReference>
<evidence type="ECO:0000256" key="7">
    <source>
        <dbReference type="ARBA" id="ARBA00022840"/>
    </source>
</evidence>
<dbReference type="InterPro" id="IPR025200">
    <property type="entry name" value="PPK_C_dom2"/>
</dbReference>
<dbReference type="Pfam" id="PF17941">
    <property type="entry name" value="PP_kinase_C_1"/>
    <property type="match status" value="1"/>
</dbReference>
<dbReference type="Pfam" id="PF13089">
    <property type="entry name" value="PP_kinase_N"/>
    <property type="match status" value="1"/>
</dbReference>
<dbReference type="Pfam" id="PF02503">
    <property type="entry name" value="PP_kinase"/>
    <property type="match status" value="1"/>
</dbReference>
<feature type="domain" description="Polyphosphate kinase C-terminal" evidence="12">
    <location>
        <begin position="332"/>
        <end position="498"/>
    </location>
</feature>
<dbReference type="AlphaFoldDB" id="A0A6J6WLN4"/>
<dbReference type="InterPro" id="IPR025198">
    <property type="entry name" value="PPK_N_dom"/>
</dbReference>
<evidence type="ECO:0000256" key="4">
    <source>
        <dbReference type="ARBA" id="ARBA00022723"/>
    </source>
</evidence>
<evidence type="ECO:0000256" key="3">
    <source>
        <dbReference type="ARBA" id="ARBA00022679"/>
    </source>
</evidence>
<evidence type="ECO:0000259" key="11">
    <source>
        <dbReference type="Pfam" id="PF13090"/>
    </source>
</evidence>
<dbReference type="HAMAP" id="MF_00347">
    <property type="entry name" value="Polyphosphate_kinase"/>
    <property type="match status" value="1"/>
</dbReference>
<dbReference type="NCBIfam" id="NF003921">
    <property type="entry name" value="PRK05443.2-2"/>
    <property type="match status" value="1"/>
</dbReference>
<dbReference type="EMBL" id="CAFAAB010000071">
    <property type="protein sequence ID" value="CAB4784133.1"/>
    <property type="molecule type" value="Genomic_DNA"/>
</dbReference>
<keyword evidence="5" id="KW-0547">Nucleotide-binding</keyword>
<dbReference type="PANTHER" id="PTHR30218:SF0">
    <property type="entry name" value="POLYPHOSPHATE KINASE"/>
    <property type="match status" value="1"/>
</dbReference>
<dbReference type="FunFam" id="3.30.870.10:FF:000001">
    <property type="entry name" value="Polyphosphate kinase"/>
    <property type="match status" value="1"/>
</dbReference>
<evidence type="ECO:0000256" key="5">
    <source>
        <dbReference type="ARBA" id="ARBA00022741"/>
    </source>
</evidence>
<name>A0A6J6WLN4_9ZZZZ</name>
<dbReference type="Gene3D" id="3.30.870.10">
    <property type="entry name" value="Endonuclease Chain A"/>
    <property type="match status" value="2"/>
</dbReference>
<dbReference type="Gene3D" id="1.20.58.310">
    <property type="entry name" value="Polyphosphate kinase N-terminal domain"/>
    <property type="match status" value="1"/>
</dbReference>
<dbReference type="SUPFAM" id="SSF143724">
    <property type="entry name" value="PHP14-like"/>
    <property type="match status" value="1"/>
</dbReference>
<feature type="domain" description="Polyphosphate kinase middle" evidence="9">
    <location>
        <begin position="129"/>
        <end position="303"/>
    </location>
</feature>
<dbReference type="GO" id="GO:0046872">
    <property type="term" value="F:metal ion binding"/>
    <property type="evidence" value="ECO:0007669"/>
    <property type="project" value="UniProtKB-KW"/>
</dbReference>
<dbReference type="Pfam" id="PF13090">
    <property type="entry name" value="PP_kinase_C"/>
    <property type="match status" value="1"/>
</dbReference>
<dbReference type="SUPFAM" id="SSF56024">
    <property type="entry name" value="Phospholipase D/nuclease"/>
    <property type="match status" value="2"/>
</dbReference>
<evidence type="ECO:0000259" key="9">
    <source>
        <dbReference type="Pfam" id="PF02503"/>
    </source>
</evidence>
<evidence type="ECO:0000256" key="8">
    <source>
        <dbReference type="ARBA" id="ARBA00022842"/>
    </source>
</evidence>
<protein>
    <recommendedName>
        <fullName evidence="1">ATP-polyphosphate phosphotransferase</fullName>
        <ecNumber evidence="1">2.7.4.1</ecNumber>
    </recommendedName>
</protein>
<feature type="domain" description="Polyphosphate kinase C-terminal" evidence="11">
    <location>
        <begin position="505"/>
        <end position="673"/>
    </location>
</feature>
<keyword evidence="3" id="KW-0808">Transferase</keyword>
<dbReference type="GO" id="GO:0009358">
    <property type="term" value="C:polyphosphate kinase complex"/>
    <property type="evidence" value="ECO:0007669"/>
    <property type="project" value="InterPro"/>
</dbReference>
<keyword evidence="7" id="KW-0067">ATP-binding</keyword>
<dbReference type="InterPro" id="IPR036830">
    <property type="entry name" value="PP_kinase_middle_dom_sf"/>
</dbReference>
<keyword evidence="6" id="KW-0418">Kinase</keyword>
<dbReference type="GO" id="GO:0005524">
    <property type="term" value="F:ATP binding"/>
    <property type="evidence" value="ECO:0007669"/>
    <property type="project" value="UniProtKB-KW"/>
</dbReference>
<evidence type="ECO:0000256" key="2">
    <source>
        <dbReference type="ARBA" id="ARBA00022553"/>
    </source>
</evidence>
<dbReference type="PANTHER" id="PTHR30218">
    <property type="entry name" value="POLYPHOSPHATE KINASE"/>
    <property type="match status" value="1"/>
</dbReference>
<evidence type="ECO:0000313" key="13">
    <source>
        <dbReference type="EMBL" id="CAB4784133.1"/>
    </source>
</evidence>
<dbReference type="NCBIfam" id="TIGR03705">
    <property type="entry name" value="poly_P_kin"/>
    <property type="match status" value="1"/>
</dbReference>
<feature type="domain" description="Polyphosphate kinase N-terminal" evidence="10">
    <location>
        <begin position="13"/>
        <end position="119"/>
    </location>
</feature>
<gene>
    <name evidence="13" type="ORF">UFOPK2958_00733</name>
</gene>
<dbReference type="GO" id="GO:0006799">
    <property type="term" value="P:polyphosphate biosynthetic process"/>
    <property type="evidence" value="ECO:0007669"/>
    <property type="project" value="InterPro"/>
</dbReference>
<proteinExistence type="inferred from homology"/>
<dbReference type="GO" id="GO:0008976">
    <property type="term" value="F:polyphosphate kinase activity"/>
    <property type="evidence" value="ECO:0007669"/>
    <property type="project" value="UniProtKB-EC"/>
</dbReference>
<dbReference type="InterPro" id="IPR003414">
    <property type="entry name" value="PP_kinase"/>
</dbReference>
<dbReference type="SUPFAM" id="SSF140356">
    <property type="entry name" value="PPK N-terminal domain-like"/>
    <property type="match status" value="1"/>
</dbReference>
<dbReference type="CDD" id="cd09165">
    <property type="entry name" value="PLDc_PaPPK1_C1_like"/>
    <property type="match status" value="1"/>
</dbReference>
<sequence length="685" mass="76667">MMTSFESFGAERFSSRELSRLEFAARLLDLADDPSLPLLERSKFVAIYAEMLDEFFQVRVVSLEDKIAAGIHTPSLDGLRPLDQFRAVRERVLTLTDRLETIVMGSIFPQLAAAGIDIVPYASLDPEAKSSLREYFLKNVHPVLTPLAVDPVHPFPQISNLSLNIAVSVTDPITREERAARIKVPGSLPRFVPLSDDEKWCMIEEIIIGNLDVLFPGMEIGHADLFRVTRNADLTLDDDEADDLLVAVEMELRRRRFGKALRVEIQRAMSPEFLALLVEQLELEPDRVYVTDTPLGLGDLWQLCSLRRPDLQLARWSPVTPRRLVNDGEVRNIFEVIREGSMLLHHPYESFADSIEEFIEQAARDPDVVGIKQTLYRTSGDSPIVASLIRAAGSGKQVVALVELKARFDEAANIQWAKSLEDAGVHVVYGVMGLKTHSKTALVLRREDGEIRRYAHVGTGNYNSKTARIYEDFSLLTDDEAITHDIGELFNFLTGFSHHVPYRKLVVSPVAAKSTIIGLIDEQTSLGPSGAITIKVNGLTDPTVIDALYRANAAGVQVRLIVRTLCSLRPGVVGLSENIVIKSVVGEFLEHSRVFIFGDPRASNSVLLMGSADLMERNLERRIEVLVPIEDLSLREPIVDAIERTLADDENSWLLGSDRRWRRVVSVDHRSVHAELRQRALEVNR</sequence>
<keyword evidence="2" id="KW-0597">Phosphoprotein</keyword>
<keyword evidence="8" id="KW-0460">Magnesium</keyword>
<dbReference type="InterPro" id="IPR024953">
    <property type="entry name" value="PP_kinase_middle"/>
</dbReference>